<keyword evidence="3" id="KW-0238">DNA-binding</keyword>
<feature type="domain" description="Response regulatory" evidence="6">
    <location>
        <begin position="2"/>
        <end position="120"/>
    </location>
</feature>
<dbReference type="GO" id="GO:0000160">
    <property type="term" value="P:phosphorelay signal transduction system"/>
    <property type="evidence" value="ECO:0007669"/>
    <property type="project" value="InterPro"/>
</dbReference>
<gene>
    <name evidence="7" type="ORF">NOCA2570057</name>
</gene>
<dbReference type="Gene3D" id="3.40.50.2300">
    <property type="match status" value="1"/>
</dbReference>
<dbReference type="PANTHER" id="PTHR43214:SF24">
    <property type="entry name" value="TRANSCRIPTIONAL REGULATORY PROTEIN NARL-RELATED"/>
    <property type="match status" value="1"/>
</dbReference>
<accession>A0A2P2CAY0</accession>
<evidence type="ECO:0000259" key="6">
    <source>
        <dbReference type="PROSITE" id="PS50110"/>
    </source>
</evidence>
<keyword evidence="2" id="KW-0805">Transcription regulation</keyword>
<organism evidence="7">
    <name type="scientific">metagenome</name>
    <dbReference type="NCBI Taxonomy" id="256318"/>
    <lineage>
        <taxon>unclassified sequences</taxon>
        <taxon>metagenomes</taxon>
    </lineage>
</organism>
<dbReference type="SUPFAM" id="SSF52172">
    <property type="entry name" value="CheY-like"/>
    <property type="match status" value="1"/>
</dbReference>
<dbReference type="GO" id="GO:0003677">
    <property type="term" value="F:DNA binding"/>
    <property type="evidence" value="ECO:0007669"/>
    <property type="project" value="UniProtKB-KW"/>
</dbReference>
<dbReference type="GO" id="GO:0006355">
    <property type="term" value="P:regulation of DNA-templated transcription"/>
    <property type="evidence" value="ECO:0007669"/>
    <property type="project" value="InterPro"/>
</dbReference>
<evidence type="ECO:0000259" key="5">
    <source>
        <dbReference type="PROSITE" id="PS50043"/>
    </source>
</evidence>
<dbReference type="InterPro" id="IPR058245">
    <property type="entry name" value="NreC/VraR/RcsB-like_REC"/>
</dbReference>
<dbReference type="InterPro" id="IPR000792">
    <property type="entry name" value="Tscrpt_reg_LuxR_C"/>
</dbReference>
<dbReference type="InterPro" id="IPR016032">
    <property type="entry name" value="Sig_transdc_resp-reg_C-effctor"/>
</dbReference>
<dbReference type="PROSITE" id="PS50110">
    <property type="entry name" value="RESPONSE_REGULATORY"/>
    <property type="match status" value="1"/>
</dbReference>
<reference evidence="7" key="1">
    <citation type="submission" date="2015-08" db="EMBL/GenBank/DDBJ databases">
        <authorList>
            <person name="Babu N.S."/>
            <person name="Beckwith C.J."/>
            <person name="Beseler K.G."/>
            <person name="Brison A."/>
            <person name="Carone J.V."/>
            <person name="Caskin T.P."/>
            <person name="Diamond M."/>
            <person name="Durham M.E."/>
            <person name="Foxe J.M."/>
            <person name="Go M."/>
            <person name="Henderson B.A."/>
            <person name="Jones I.B."/>
            <person name="McGettigan J.A."/>
            <person name="Micheletti S.J."/>
            <person name="Nasrallah M.E."/>
            <person name="Ortiz D."/>
            <person name="Piller C.R."/>
            <person name="Privatt S.R."/>
            <person name="Schneider S.L."/>
            <person name="Sharp S."/>
            <person name="Smith T.C."/>
            <person name="Stanton J.D."/>
            <person name="Ullery H.E."/>
            <person name="Wilson R.J."/>
            <person name="Serrano M.G."/>
            <person name="Buck G."/>
            <person name="Lee V."/>
            <person name="Wang Y."/>
            <person name="Carvalho R."/>
            <person name="Voegtly L."/>
            <person name="Shi R."/>
            <person name="Duckworth R."/>
            <person name="Johnson A."/>
            <person name="Loviza R."/>
            <person name="Walstead R."/>
            <person name="Shah Z."/>
            <person name="Kiflezghi M."/>
            <person name="Wade K."/>
            <person name="Ball S.L."/>
            <person name="Bradley K.W."/>
            <person name="Asai D.J."/>
            <person name="Bowman C.A."/>
            <person name="Russell D.A."/>
            <person name="Pope W.H."/>
            <person name="Jacobs-Sera D."/>
            <person name="Hendrix R.W."/>
            <person name="Hatfull G.F."/>
        </authorList>
    </citation>
    <scope>NUCLEOTIDE SEQUENCE</scope>
</reference>
<dbReference type="PRINTS" id="PR00038">
    <property type="entry name" value="HTHLUXR"/>
</dbReference>
<keyword evidence="4" id="KW-0804">Transcription</keyword>
<evidence type="ECO:0000313" key="7">
    <source>
        <dbReference type="EMBL" id="CUR59158.1"/>
    </source>
</evidence>
<dbReference type="InterPro" id="IPR001789">
    <property type="entry name" value="Sig_transdc_resp-reg_receiver"/>
</dbReference>
<dbReference type="InterPro" id="IPR011006">
    <property type="entry name" value="CheY-like_superfamily"/>
</dbReference>
<dbReference type="Pfam" id="PF00072">
    <property type="entry name" value="Response_reg"/>
    <property type="match status" value="1"/>
</dbReference>
<sequence length="216" mass="23783">MRIVIGEDSALFREGLAHLLEDAGHDVVGKAPDAVRLVELVEQQQPDLAIIDVRMPPDGTDDGARAAKELRSRIPGLAIVLLSQHVETRHSVELVSQGRVGYMLKDRVFEVDDFMDSLDRVAAGGSALDPEVVATLLGPRREDDPLSRLTPRERDVLALMAEGRNNAGIARRLSLTDRTIETHIASIMAKLGLHESEEEHRRVLAVLTWLGLRSRG</sequence>
<dbReference type="CDD" id="cd06170">
    <property type="entry name" value="LuxR_C_like"/>
    <property type="match status" value="1"/>
</dbReference>
<evidence type="ECO:0000256" key="4">
    <source>
        <dbReference type="ARBA" id="ARBA00023163"/>
    </source>
</evidence>
<dbReference type="SUPFAM" id="SSF46894">
    <property type="entry name" value="C-terminal effector domain of the bipartite response regulators"/>
    <property type="match status" value="1"/>
</dbReference>
<protein>
    <submittedName>
        <fullName evidence="7">Two-component system response regulator</fullName>
    </submittedName>
</protein>
<dbReference type="Pfam" id="PF00196">
    <property type="entry name" value="GerE"/>
    <property type="match status" value="1"/>
</dbReference>
<name>A0A2P2CAY0_9ZZZZ</name>
<evidence type="ECO:0000256" key="2">
    <source>
        <dbReference type="ARBA" id="ARBA00023015"/>
    </source>
</evidence>
<evidence type="ECO:0000256" key="3">
    <source>
        <dbReference type="ARBA" id="ARBA00023125"/>
    </source>
</evidence>
<dbReference type="InterPro" id="IPR039420">
    <property type="entry name" value="WalR-like"/>
</dbReference>
<dbReference type="CDD" id="cd17535">
    <property type="entry name" value="REC_NarL-like"/>
    <property type="match status" value="1"/>
</dbReference>
<dbReference type="PROSITE" id="PS00622">
    <property type="entry name" value="HTH_LUXR_1"/>
    <property type="match status" value="1"/>
</dbReference>
<dbReference type="PROSITE" id="PS50043">
    <property type="entry name" value="HTH_LUXR_2"/>
    <property type="match status" value="1"/>
</dbReference>
<dbReference type="SMART" id="SM00448">
    <property type="entry name" value="REC"/>
    <property type="match status" value="1"/>
</dbReference>
<dbReference type="SMART" id="SM00421">
    <property type="entry name" value="HTH_LUXR"/>
    <property type="match status" value="1"/>
</dbReference>
<dbReference type="PANTHER" id="PTHR43214">
    <property type="entry name" value="TWO-COMPONENT RESPONSE REGULATOR"/>
    <property type="match status" value="1"/>
</dbReference>
<dbReference type="AlphaFoldDB" id="A0A2P2CAY0"/>
<evidence type="ECO:0000256" key="1">
    <source>
        <dbReference type="ARBA" id="ARBA00022553"/>
    </source>
</evidence>
<keyword evidence="1" id="KW-0597">Phosphoprotein</keyword>
<dbReference type="EMBL" id="CZKA01000053">
    <property type="protein sequence ID" value="CUR59158.1"/>
    <property type="molecule type" value="Genomic_DNA"/>
</dbReference>
<proteinExistence type="predicted"/>
<feature type="domain" description="HTH luxR-type" evidence="5">
    <location>
        <begin position="142"/>
        <end position="212"/>
    </location>
</feature>